<dbReference type="RefSeq" id="WP_090873747.1">
    <property type="nucleotide sequence ID" value="NZ_FNYE01000057.1"/>
</dbReference>
<organism evidence="3 4">
    <name type="scientific">Paraburkholderia diazotrophica</name>
    <dbReference type="NCBI Taxonomy" id="667676"/>
    <lineage>
        <taxon>Bacteria</taxon>
        <taxon>Pseudomonadati</taxon>
        <taxon>Pseudomonadota</taxon>
        <taxon>Betaproteobacteria</taxon>
        <taxon>Burkholderiales</taxon>
        <taxon>Burkholderiaceae</taxon>
        <taxon>Paraburkholderia</taxon>
    </lineage>
</organism>
<dbReference type="InterPro" id="IPR000477">
    <property type="entry name" value="RT_dom"/>
</dbReference>
<dbReference type="PANTHER" id="PTHR34047:SF8">
    <property type="entry name" value="PROTEIN YKFC"/>
    <property type="match status" value="1"/>
</dbReference>
<dbReference type="InterPro" id="IPR051083">
    <property type="entry name" value="GrpII_Intron_Splice-Mob/Def"/>
</dbReference>
<comment type="similarity">
    <text evidence="1">Belongs to the bacterial reverse transcriptase family.</text>
</comment>
<dbReference type="InterPro" id="IPR043502">
    <property type="entry name" value="DNA/RNA_pol_sf"/>
</dbReference>
<dbReference type="CDD" id="cd01651">
    <property type="entry name" value="RT_G2_intron"/>
    <property type="match status" value="1"/>
</dbReference>
<dbReference type="AlphaFoldDB" id="A0A1H7EJV5"/>
<dbReference type="PROSITE" id="PS50878">
    <property type="entry name" value="RT_POL"/>
    <property type="match status" value="1"/>
</dbReference>
<keyword evidence="3" id="KW-0548">Nucleotidyltransferase</keyword>
<evidence type="ECO:0000313" key="4">
    <source>
        <dbReference type="Proteomes" id="UP000198866"/>
    </source>
</evidence>
<dbReference type="EMBL" id="FNYE01000057">
    <property type="protein sequence ID" value="SEK12312.1"/>
    <property type="molecule type" value="Genomic_DNA"/>
</dbReference>
<dbReference type="OrthoDB" id="8538592at2"/>
<evidence type="ECO:0000259" key="2">
    <source>
        <dbReference type="PROSITE" id="PS50878"/>
    </source>
</evidence>
<keyword evidence="4" id="KW-1185">Reference proteome</keyword>
<dbReference type="PANTHER" id="PTHR34047">
    <property type="entry name" value="NUCLEAR INTRON MATURASE 1, MITOCHONDRIAL-RELATED"/>
    <property type="match status" value="1"/>
</dbReference>
<proteinExistence type="inferred from homology"/>
<protein>
    <submittedName>
        <fullName evidence="3">RNA-directed DNA polymerase</fullName>
    </submittedName>
</protein>
<name>A0A1H7EJV5_9BURK</name>
<dbReference type="SUPFAM" id="SSF56672">
    <property type="entry name" value="DNA/RNA polymerases"/>
    <property type="match status" value="1"/>
</dbReference>
<dbReference type="Pfam" id="PF08388">
    <property type="entry name" value="GIIM"/>
    <property type="match status" value="1"/>
</dbReference>
<reference evidence="4" key="1">
    <citation type="submission" date="2016-10" db="EMBL/GenBank/DDBJ databases">
        <authorList>
            <person name="Varghese N."/>
            <person name="Submissions S."/>
        </authorList>
    </citation>
    <scope>NUCLEOTIDE SEQUENCE [LARGE SCALE GENOMIC DNA]</scope>
    <source>
        <strain evidence="4">LMG 26031</strain>
    </source>
</reference>
<dbReference type="Proteomes" id="UP000198866">
    <property type="component" value="Unassembled WGS sequence"/>
</dbReference>
<accession>A0A1H7EJV5</accession>
<gene>
    <name evidence="3" type="ORF">SAMN05192539_105717</name>
</gene>
<sequence>MDKAVLRKWLEAGYIDEGTLFESRAGTPQGGIISPVIANMALDGLEAAVHASVGTHRLARTRAQLNVIRYADDFVVTGISKEVLESQVLPAVRQFMAARGLELSEEKTRITHISEGFDFLGQNVRKYDGKLLTKPAKKSIKSLVDKVRGIIKGNASTTQEDLIHKLNPVIRGWAMYHRHSVAKATFSLVDSHIWRLLWRWALRRHPSKGAQWVKDRYFRSDGRRSWVFATKGSADSNTDGVRLFHSNMVAITRHTKIRAQANPFDSMWDAYFARRRTAKRSAGLPGATPWC</sequence>
<keyword evidence="3" id="KW-0808">Transferase</keyword>
<dbReference type="STRING" id="667676.SAMN05192539_105717"/>
<dbReference type="Pfam" id="PF00078">
    <property type="entry name" value="RVT_1"/>
    <property type="match status" value="1"/>
</dbReference>
<evidence type="ECO:0000256" key="1">
    <source>
        <dbReference type="ARBA" id="ARBA00034120"/>
    </source>
</evidence>
<dbReference type="InterPro" id="IPR013597">
    <property type="entry name" value="Mat_intron_G2"/>
</dbReference>
<feature type="domain" description="Reverse transcriptase" evidence="2">
    <location>
        <begin position="1"/>
        <end position="124"/>
    </location>
</feature>
<evidence type="ECO:0000313" key="3">
    <source>
        <dbReference type="EMBL" id="SEK12312.1"/>
    </source>
</evidence>
<dbReference type="GO" id="GO:0003964">
    <property type="term" value="F:RNA-directed DNA polymerase activity"/>
    <property type="evidence" value="ECO:0007669"/>
    <property type="project" value="UniProtKB-KW"/>
</dbReference>
<keyword evidence="3" id="KW-0695">RNA-directed DNA polymerase</keyword>